<evidence type="ECO:0000256" key="1">
    <source>
        <dbReference type="ARBA" id="ARBA00022980"/>
    </source>
</evidence>
<feature type="compositionally biased region" description="Basic residues" evidence="3">
    <location>
        <begin position="38"/>
        <end position="49"/>
    </location>
</feature>
<name>A0AAW5JN94_9FIRM</name>
<feature type="region of interest" description="Disordered" evidence="3">
    <location>
        <begin position="38"/>
        <end position="73"/>
    </location>
</feature>
<dbReference type="GO" id="GO:1990904">
    <property type="term" value="C:ribonucleoprotein complex"/>
    <property type="evidence" value="ECO:0007669"/>
    <property type="project" value="UniProtKB-KW"/>
</dbReference>
<dbReference type="RefSeq" id="WP_256303557.1">
    <property type="nucleotide sequence ID" value="NZ_JANFYS010000009.1"/>
</dbReference>
<dbReference type="AlphaFoldDB" id="A0AAW5JN94"/>
<sequence>MYDVGQIVRSLAGHDKQGLFCVIGAQGEHLLLADGKRRKVASPKRKKCGHVSPLGASGHPAVQKLRSGQPVSDRELRRALGAFRDELGRDQGGN</sequence>
<dbReference type="CDD" id="cd06088">
    <property type="entry name" value="KOW_RPL14"/>
    <property type="match status" value="1"/>
</dbReference>
<organism evidence="4 5">
    <name type="scientific">Intestinimonas massiliensis</name>
    <name type="common">ex Afouda et al. 2020</name>
    <dbReference type="NCBI Taxonomy" id="1673721"/>
    <lineage>
        <taxon>Bacteria</taxon>
        <taxon>Bacillati</taxon>
        <taxon>Bacillota</taxon>
        <taxon>Clostridia</taxon>
        <taxon>Eubacteriales</taxon>
        <taxon>Intestinimonas</taxon>
    </lineage>
</organism>
<evidence type="ECO:0000313" key="5">
    <source>
        <dbReference type="Proteomes" id="UP001204562"/>
    </source>
</evidence>
<evidence type="ECO:0000313" key="4">
    <source>
        <dbReference type="EMBL" id="MCQ4769996.1"/>
    </source>
</evidence>
<comment type="caution">
    <text evidence="4">The sequence shown here is derived from an EMBL/GenBank/DDBJ whole genome shotgun (WGS) entry which is preliminary data.</text>
</comment>
<protein>
    <submittedName>
        <fullName evidence="4">KOW domain-containing RNA-binding protein</fullName>
    </submittedName>
</protein>
<evidence type="ECO:0000256" key="2">
    <source>
        <dbReference type="ARBA" id="ARBA00023274"/>
    </source>
</evidence>
<reference evidence="4" key="1">
    <citation type="submission" date="2022-06" db="EMBL/GenBank/DDBJ databases">
        <title>Isolation of gut microbiota from human fecal samples.</title>
        <authorList>
            <person name="Pamer E.G."/>
            <person name="Barat B."/>
            <person name="Waligurski E."/>
            <person name="Medina S."/>
            <person name="Paddock L."/>
            <person name="Mostad J."/>
        </authorList>
    </citation>
    <scope>NUCLEOTIDE SEQUENCE</scope>
    <source>
        <strain evidence="4">DFI.9.91</strain>
    </source>
</reference>
<dbReference type="GO" id="GO:0005840">
    <property type="term" value="C:ribosome"/>
    <property type="evidence" value="ECO:0007669"/>
    <property type="project" value="UniProtKB-KW"/>
</dbReference>
<dbReference type="EMBL" id="JANFYS010000009">
    <property type="protein sequence ID" value="MCQ4769996.1"/>
    <property type="molecule type" value="Genomic_DNA"/>
</dbReference>
<keyword evidence="2" id="KW-0687">Ribonucleoprotein</keyword>
<accession>A0AAW5JN94</accession>
<dbReference type="SUPFAM" id="SSF50104">
    <property type="entry name" value="Translation proteins SH3-like domain"/>
    <property type="match status" value="1"/>
</dbReference>
<dbReference type="InterPro" id="IPR041985">
    <property type="entry name" value="Ribosomal_eL14_KOW"/>
</dbReference>
<dbReference type="InterPro" id="IPR008991">
    <property type="entry name" value="Translation_prot_SH3-like_sf"/>
</dbReference>
<gene>
    <name evidence="4" type="ORF">NE579_05895</name>
</gene>
<keyword evidence="1" id="KW-0689">Ribosomal protein</keyword>
<evidence type="ECO:0000256" key="3">
    <source>
        <dbReference type="SAM" id="MobiDB-lite"/>
    </source>
</evidence>
<dbReference type="Proteomes" id="UP001204562">
    <property type="component" value="Unassembled WGS sequence"/>
</dbReference>
<proteinExistence type="predicted"/>